<organism evidence="1">
    <name type="scientific">Uncultured archaeon GZfos26G2</name>
    <dbReference type="NCBI Taxonomy" id="3386331"/>
    <lineage>
        <taxon>Archaea</taxon>
        <taxon>Methanobacteriati</taxon>
        <taxon>Methanobacteriota</taxon>
        <taxon>Stenosarchaea group</taxon>
        <taxon>Methanomicrobia</taxon>
        <taxon>Candidatus Methanophagales</taxon>
        <taxon>Candidatus Methanophagaceae</taxon>
        <taxon>Candidatus Methanophaga</taxon>
    </lineage>
</organism>
<gene>
    <name evidence="1" type="ORF">GZ17G11_32</name>
</gene>
<dbReference type="EMBL" id="AY714824">
    <property type="protein sequence ID" value="QNR61600.1"/>
    <property type="molecule type" value="Genomic_DNA"/>
</dbReference>
<dbReference type="AlphaFoldDB" id="A0A7H0XRZ2"/>
<protein>
    <submittedName>
        <fullName evidence="1">Uncharacterized protein</fullName>
    </submittedName>
</protein>
<accession>A0A7H0XRZ2</accession>
<sequence length="56" mass="6001">MVGKLKDMKKDGIVAHTVGQSYSLIALSATNNLRRCGVTAPTVGNPNRKIKVFPFG</sequence>
<reference evidence="1" key="1">
    <citation type="journal article" date="2004" name="Science">
        <title>Reverse methanogenesis: testing the hypothesis with environmental genomics.</title>
        <authorList>
            <person name="Hallam S.J."/>
            <person name="Putnam N."/>
            <person name="Preston C.M."/>
            <person name="Detter J.C."/>
            <person name="Rokhsar D."/>
            <person name="Richardson P.M."/>
            <person name="DeLong E.F."/>
        </authorList>
    </citation>
    <scope>NUCLEOTIDE SEQUENCE</scope>
</reference>
<proteinExistence type="predicted"/>
<evidence type="ECO:0000313" key="1">
    <source>
        <dbReference type="EMBL" id="QNR61600.1"/>
    </source>
</evidence>
<name>A0A7H0XRZ2_UNCAG</name>